<proteinExistence type="predicted"/>
<dbReference type="OrthoDB" id="821958at2"/>
<dbReference type="STRING" id="686796.SAMN04488104_10072"/>
<keyword evidence="2" id="KW-1185">Reference proteome</keyword>
<dbReference type="InterPro" id="IPR046233">
    <property type="entry name" value="DUF6266"/>
</dbReference>
<evidence type="ECO:0000313" key="2">
    <source>
        <dbReference type="Proteomes" id="UP000199060"/>
    </source>
</evidence>
<dbReference type="AlphaFoldDB" id="A0A1G6PT51"/>
<reference evidence="2" key="1">
    <citation type="submission" date="2016-10" db="EMBL/GenBank/DDBJ databases">
        <authorList>
            <person name="Varghese N."/>
            <person name="Submissions S."/>
        </authorList>
    </citation>
    <scope>NUCLEOTIDE SEQUENCE [LARGE SCALE GENOMIC DNA]</scope>
    <source>
        <strain evidence="2">DSM 23095</strain>
    </source>
</reference>
<organism evidence="1 2">
    <name type="scientific">Algoriphagus faecimaris</name>
    <dbReference type="NCBI Taxonomy" id="686796"/>
    <lineage>
        <taxon>Bacteria</taxon>
        <taxon>Pseudomonadati</taxon>
        <taxon>Bacteroidota</taxon>
        <taxon>Cytophagia</taxon>
        <taxon>Cytophagales</taxon>
        <taxon>Cyclobacteriaceae</taxon>
        <taxon>Algoriphagus</taxon>
    </lineage>
</organism>
<dbReference type="EMBL" id="FNAC01000007">
    <property type="protein sequence ID" value="SDC82567.1"/>
    <property type="molecule type" value="Genomic_DNA"/>
</dbReference>
<dbReference type="Pfam" id="PF19781">
    <property type="entry name" value="DUF6266"/>
    <property type="match status" value="1"/>
</dbReference>
<accession>A0A1G6PT51</accession>
<evidence type="ECO:0000313" key="1">
    <source>
        <dbReference type="EMBL" id="SDC82567.1"/>
    </source>
</evidence>
<name>A0A1G6PT51_9BACT</name>
<protein>
    <submittedName>
        <fullName evidence="1">Uncharacterized protein</fullName>
    </submittedName>
</protein>
<dbReference type="RefSeq" id="WP_087938337.1">
    <property type="nucleotide sequence ID" value="NZ_FNAC01000007.1"/>
</dbReference>
<dbReference type="Proteomes" id="UP000199060">
    <property type="component" value="Unassembled WGS sequence"/>
</dbReference>
<gene>
    <name evidence="1" type="ORF">SAMN04488104_10072</name>
</gene>
<sequence length="215" mass="24646">MAKLIMQKLGKLRGSIGNVVFYQLNGETVMRRKPGPRKTKPTPRQLYTRKAFNLGQLFLKPLIKELNFTFSEFIRGPKRGFHFALSTLLKTAISNRQGKPVLDPILVQISSGELDPLTDASLEKIGETKFRLSWNANTWIGTPREGDRLYLLVYCPDEKLFFAIREGAFRKNELQEFDIPWLERVSSKTYCYAAFYKKVLKGIRFSDSVCLGIGE</sequence>